<dbReference type="EMBL" id="SLUO01000002">
    <property type="protein sequence ID" value="TCL60525.1"/>
    <property type="molecule type" value="Genomic_DNA"/>
</dbReference>
<feature type="region of interest" description="Disordered" evidence="1">
    <location>
        <begin position="53"/>
        <end position="73"/>
    </location>
</feature>
<dbReference type="Gene3D" id="3.10.560.10">
    <property type="entry name" value="Outer membrane lipoprotein wza domain like"/>
    <property type="match status" value="1"/>
</dbReference>
<sequence length="240" mass="25759">MNNRIINRMKSGIAAGACRRLLVLFLLSLCLLTAGGCESKEAVLLETEDLVYNEPEPAKEDGQEEREAESAAKEQMEEAHLFVHICGAVRNPGVYELEQGSRIFEAVEAAGGFREDACENYVNMALQLEDGWKIVIPTVEESEVMLAAGDTSEAAFSYGLPDGAVISGSGTKGAESGLVNINTASGEELCSLPGIGESRADSIIAYREKSGGFAKPEDIMQVEGIKEGMFSKLKDKICVK</sequence>
<evidence type="ECO:0000256" key="2">
    <source>
        <dbReference type="SAM" id="SignalP"/>
    </source>
</evidence>
<accession>A0A4R1R4U5</accession>
<dbReference type="InterPro" id="IPR010994">
    <property type="entry name" value="RuvA_2-like"/>
</dbReference>
<dbReference type="GO" id="GO:0006281">
    <property type="term" value="P:DNA repair"/>
    <property type="evidence" value="ECO:0007669"/>
    <property type="project" value="InterPro"/>
</dbReference>
<protein>
    <submittedName>
        <fullName evidence="4">Competence protein ComEA</fullName>
    </submittedName>
</protein>
<dbReference type="SMART" id="SM00278">
    <property type="entry name" value="HhH1"/>
    <property type="match status" value="2"/>
</dbReference>
<dbReference type="Proteomes" id="UP000295718">
    <property type="component" value="Unassembled WGS sequence"/>
</dbReference>
<dbReference type="NCBIfam" id="TIGR00426">
    <property type="entry name" value="competence protein ComEA helix-hairpin-helix repeat region"/>
    <property type="match status" value="1"/>
</dbReference>
<keyword evidence="5" id="KW-1185">Reference proteome</keyword>
<dbReference type="AlphaFoldDB" id="A0A4R1R4U5"/>
<organism evidence="4 5">
    <name type="scientific">Kineothrix alysoides</name>
    <dbReference type="NCBI Taxonomy" id="1469948"/>
    <lineage>
        <taxon>Bacteria</taxon>
        <taxon>Bacillati</taxon>
        <taxon>Bacillota</taxon>
        <taxon>Clostridia</taxon>
        <taxon>Lachnospirales</taxon>
        <taxon>Lachnospiraceae</taxon>
        <taxon>Kineothrix</taxon>
    </lineage>
</organism>
<dbReference type="STRING" id="1469948.GCA_000732725_00258"/>
<feature type="signal peptide" evidence="2">
    <location>
        <begin position="1"/>
        <end position="36"/>
    </location>
</feature>
<comment type="caution">
    <text evidence="4">The sequence shown here is derived from an EMBL/GenBank/DDBJ whole genome shotgun (WGS) entry which is preliminary data.</text>
</comment>
<reference evidence="4 5" key="1">
    <citation type="submission" date="2019-03" db="EMBL/GenBank/DDBJ databases">
        <title>Genomic Encyclopedia of Type Strains, Phase IV (KMG-IV): sequencing the most valuable type-strain genomes for metagenomic binning, comparative biology and taxonomic classification.</title>
        <authorList>
            <person name="Goeker M."/>
        </authorList>
    </citation>
    <scope>NUCLEOTIDE SEQUENCE [LARGE SCALE GENOMIC DNA]</scope>
    <source>
        <strain evidence="4 5">DSM 100556</strain>
    </source>
</reference>
<dbReference type="SUPFAM" id="SSF47781">
    <property type="entry name" value="RuvA domain 2-like"/>
    <property type="match status" value="1"/>
</dbReference>
<gene>
    <name evidence="4" type="ORF">EDD76_102223</name>
</gene>
<dbReference type="InterPro" id="IPR003583">
    <property type="entry name" value="Hlx-hairpin-Hlx_DNA-bd_motif"/>
</dbReference>
<dbReference type="Pfam" id="PF12836">
    <property type="entry name" value="HHH_3"/>
    <property type="match status" value="1"/>
</dbReference>
<dbReference type="PANTHER" id="PTHR21180">
    <property type="entry name" value="ENDONUCLEASE/EXONUCLEASE/PHOSPHATASE FAMILY DOMAIN-CONTAINING PROTEIN 1"/>
    <property type="match status" value="1"/>
</dbReference>
<dbReference type="GO" id="GO:0015627">
    <property type="term" value="C:type II protein secretion system complex"/>
    <property type="evidence" value="ECO:0007669"/>
    <property type="project" value="TreeGrafter"/>
</dbReference>
<evidence type="ECO:0000313" key="4">
    <source>
        <dbReference type="EMBL" id="TCL60525.1"/>
    </source>
</evidence>
<feature type="domain" description="Helix-hairpin-helix DNA-binding motif class 1" evidence="3">
    <location>
        <begin position="217"/>
        <end position="236"/>
    </location>
</feature>
<dbReference type="PANTHER" id="PTHR21180:SF32">
    <property type="entry name" value="ENDONUCLEASE_EXONUCLEASE_PHOSPHATASE FAMILY DOMAIN-CONTAINING PROTEIN 1"/>
    <property type="match status" value="1"/>
</dbReference>
<proteinExistence type="predicted"/>
<dbReference type="Pfam" id="PF10531">
    <property type="entry name" value="SLBB"/>
    <property type="match status" value="1"/>
</dbReference>
<dbReference type="RefSeq" id="WP_051869225.1">
    <property type="nucleotide sequence ID" value="NZ_JPNB01000001.1"/>
</dbReference>
<dbReference type="InterPro" id="IPR004509">
    <property type="entry name" value="Competence_ComEA_HhH"/>
</dbReference>
<evidence type="ECO:0000313" key="5">
    <source>
        <dbReference type="Proteomes" id="UP000295718"/>
    </source>
</evidence>
<evidence type="ECO:0000256" key="1">
    <source>
        <dbReference type="SAM" id="MobiDB-lite"/>
    </source>
</evidence>
<keyword evidence="2" id="KW-0732">Signal</keyword>
<dbReference type="GO" id="GO:0003677">
    <property type="term" value="F:DNA binding"/>
    <property type="evidence" value="ECO:0007669"/>
    <property type="project" value="InterPro"/>
</dbReference>
<feature type="chain" id="PRO_5020699619" evidence="2">
    <location>
        <begin position="37"/>
        <end position="240"/>
    </location>
</feature>
<name>A0A4R1R4U5_9FIRM</name>
<dbReference type="Gene3D" id="1.10.150.280">
    <property type="entry name" value="AF1531-like domain"/>
    <property type="match status" value="1"/>
</dbReference>
<dbReference type="InterPro" id="IPR051675">
    <property type="entry name" value="Endo/Exo/Phosphatase_dom_1"/>
</dbReference>
<evidence type="ECO:0000259" key="3">
    <source>
        <dbReference type="SMART" id="SM00278"/>
    </source>
</evidence>
<dbReference type="GO" id="GO:0015628">
    <property type="term" value="P:protein secretion by the type II secretion system"/>
    <property type="evidence" value="ECO:0007669"/>
    <property type="project" value="TreeGrafter"/>
</dbReference>
<feature type="domain" description="Helix-hairpin-helix DNA-binding motif class 1" evidence="3">
    <location>
        <begin position="187"/>
        <end position="206"/>
    </location>
</feature>
<dbReference type="InterPro" id="IPR019554">
    <property type="entry name" value="Soluble_ligand-bd"/>
</dbReference>